<feature type="signal peptide" evidence="1">
    <location>
        <begin position="1"/>
        <end position="28"/>
    </location>
</feature>
<keyword evidence="1" id="KW-0732">Signal</keyword>
<evidence type="ECO:0000313" key="4">
    <source>
        <dbReference type="Proteomes" id="UP000185161"/>
    </source>
</evidence>
<proteinExistence type="predicted"/>
<evidence type="ECO:0000313" key="5">
    <source>
        <dbReference type="Proteomes" id="UP000286681"/>
    </source>
</evidence>
<name>A0A1L6JDU2_9SPHN</name>
<reference evidence="4" key="2">
    <citation type="submission" date="2016-12" db="EMBL/GenBank/DDBJ databases">
        <title>Whole genome sequencing of Sphingomonas sp. ABOJV.</title>
        <authorList>
            <person name="Conlan S."/>
            <person name="Thomas P.J."/>
            <person name="Mullikin J."/>
            <person name="Palmore T.N."/>
            <person name="Frank K.M."/>
            <person name="Segre J.A."/>
        </authorList>
    </citation>
    <scope>NUCLEOTIDE SEQUENCE [LARGE SCALE GENOMIC DNA]</scope>
    <source>
        <strain evidence="4">ABOJV</strain>
    </source>
</reference>
<dbReference type="STRING" id="93064.BRX40_18225"/>
<dbReference type="PROSITE" id="PS51257">
    <property type="entry name" value="PROKAR_LIPOPROTEIN"/>
    <property type="match status" value="1"/>
</dbReference>
<sequence length="147" mass="14826">MGDMTMKRHWIAPLALVLVAGCNGADNANTVAENPVDNSPALISNDAGLGNAADTAFVWPDTLYVVGDGYPNAGDPCRRIGESAATVDYLDDSATLVGCPGDARSVAAQALAGSGKVVGTHEGVTLISVPSRDANPGIGNMTGAKSE</sequence>
<dbReference type="Proteomes" id="UP000286681">
    <property type="component" value="Unassembled WGS sequence"/>
</dbReference>
<evidence type="ECO:0000256" key="1">
    <source>
        <dbReference type="SAM" id="SignalP"/>
    </source>
</evidence>
<dbReference type="AlphaFoldDB" id="A0A1L6JDU2"/>
<dbReference type="EMBL" id="CP018820">
    <property type="protein sequence ID" value="APR54093.1"/>
    <property type="molecule type" value="Genomic_DNA"/>
</dbReference>
<reference evidence="3 5" key="3">
    <citation type="submission" date="2018-07" db="EMBL/GenBank/DDBJ databases">
        <title>Genomic and Epidemiologic Investigation of an Indolent Hospital Outbreak.</title>
        <authorList>
            <person name="Johnson R.C."/>
            <person name="Deming C."/>
            <person name="Conlan S."/>
            <person name="Zellmer C.J."/>
            <person name="Michelin A.V."/>
            <person name="Lee-Lin S."/>
            <person name="Thomas P.J."/>
            <person name="Park M."/>
            <person name="Weingarten R.A."/>
            <person name="Less J."/>
            <person name="Dekker J.P."/>
            <person name="Frank K.M."/>
            <person name="Musser K.A."/>
            <person name="Mcquiston J.R."/>
            <person name="Henderson D.K."/>
            <person name="Lau A.F."/>
            <person name="Palmore T.N."/>
            <person name="Segre J.A."/>
        </authorList>
    </citation>
    <scope>NUCLEOTIDE SEQUENCE [LARGE SCALE GENOMIC DNA]</scope>
    <source>
        <strain evidence="3 5">SK-NIH.Env10_0317</strain>
    </source>
</reference>
<dbReference type="EMBL" id="QQWO01000007">
    <property type="protein sequence ID" value="RSV03577.1"/>
    <property type="molecule type" value="Genomic_DNA"/>
</dbReference>
<dbReference type="Proteomes" id="UP000185161">
    <property type="component" value="Chromosome"/>
</dbReference>
<organism evidence="2 4">
    <name type="scientific">Sphingomonas koreensis</name>
    <dbReference type="NCBI Taxonomy" id="93064"/>
    <lineage>
        <taxon>Bacteria</taxon>
        <taxon>Pseudomonadati</taxon>
        <taxon>Pseudomonadota</taxon>
        <taxon>Alphaproteobacteria</taxon>
        <taxon>Sphingomonadales</taxon>
        <taxon>Sphingomonadaceae</taxon>
        <taxon>Sphingomonas</taxon>
    </lineage>
</organism>
<accession>A0A1L6JDU2</accession>
<protein>
    <submittedName>
        <fullName evidence="2">Uncharacterized protein</fullName>
    </submittedName>
</protein>
<evidence type="ECO:0000313" key="3">
    <source>
        <dbReference type="EMBL" id="RSV03577.1"/>
    </source>
</evidence>
<evidence type="ECO:0000313" key="2">
    <source>
        <dbReference type="EMBL" id="APR54093.1"/>
    </source>
</evidence>
<gene>
    <name evidence="2" type="ORF">BRX40_18225</name>
    <name evidence="3" type="ORF">CA257_10225</name>
</gene>
<dbReference type="KEGG" id="skr:BRX40_18225"/>
<feature type="chain" id="PRO_5041864589" evidence="1">
    <location>
        <begin position="29"/>
        <end position="147"/>
    </location>
</feature>
<reference evidence="2" key="1">
    <citation type="submission" date="2016-12" db="EMBL/GenBank/DDBJ databases">
        <title>Whole genome sequencing of Sphingomonas koreensis.</title>
        <authorList>
            <person name="Conlan S."/>
            <person name="Thomas P.J."/>
            <person name="Mullikin J."/>
            <person name="Palmore T.N."/>
            <person name="Frank K.M."/>
            <person name="Segre J.A."/>
        </authorList>
    </citation>
    <scope>NUCLEOTIDE SEQUENCE</scope>
    <source>
        <strain evidence="2">ABOJV</strain>
    </source>
</reference>
<keyword evidence="4" id="KW-1185">Reference proteome</keyword>